<gene>
    <name evidence="1" type="ORF">SAMN05444167_0657</name>
</gene>
<keyword evidence="2" id="KW-1185">Reference proteome</keyword>
<dbReference type="RefSeq" id="WP_269456832.1">
    <property type="nucleotide sequence ID" value="NZ_LT629690.1"/>
</dbReference>
<evidence type="ECO:0000313" key="1">
    <source>
        <dbReference type="EMBL" id="SDE86144.1"/>
    </source>
</evidence>
<proteinExistence type="predicted"/>
<sequence>MSQSIIKRLRRVLFEVVEDHDLPPALRRKARGVLLEMIVDGGVL</sequence>
<organism evidence="1 2">
    <name type="scientific">Terriglobus roseus</name>
    <dbReference type="NCBI Taxonomy" id="392734"/>
    <lineage>
        <taxon>Bacteria</taxon>
        <taxon>Pseudomonadati</taxon>
        <taxon>Acidobacteriota</taxon>
        <taxon>Terriglobia</taxon>
        <taxon>Terriglobales</taxon>
        <taxon>Acidobacteriaceae</taxon>
        <taxon>Terriglobus</taxon>
    </lineage>
</organism>
<accession>A0A1G7GDE2</accession>
<evidence type="ECO:0000313" key="2">
    <source>
        <dbReference type="Proteomes" id="UP000182427"/>
    </source>
</evidence>
<dbReference type="Proteomes" id="UP000182427">
    <property type="component" value="Chromosome I"/>
</dbReference>
<protein>
    <submittedName>
        <fullName evidence="1">Uncharacterized protein</fullName>
    </submittedName>
</protein>
<dbReference type="EMBL" id="LT629690">
    <property type="protein sequence ID" value="SDE86144.1"/>
    <property type="molecule type" value="Genomic_DNA"/>
</dbReference>
<dbReference type="AlphaFoldDB" id="A0A1G7GDE2"/>
<name>A0A1G7GDE2_9BACT</name>
<reference evidence="1 2" key="1">
    <citation type="submission" date="2016-10" db="EMBL/GenBank/DDBJ databases">
        <authorList>
            <person name="de Groot N.N."/>
        </authorList>
    </citation>
    <scope>NUCLEOTIDE SEQUENCE [LARGE SCALE GENOMIC DNA]</scope>
    <source>
        <strain evidence="1 2">GAS232</strain>
    </source>
</reference>